<dbReference type="EMBL" id="NVUS01000003">
    <property type="protein sequence ID" value="PCJ03098.1"/>
    <property type="molecule type" value="Genomic_DNA"/>
</dbReference>
<comment type="caution">
    <text evidence="1">The sequence shown here is derived from an EMBL/GenBank/DDBJ whole genome shotgun (WGS) entry which is preliminary data.</text>
</comment>
<sequence length="107" mass="12021">MNIILMVVFVLAFIFVKSVNDRTAMPDMGFAGGLEIQPLDIVAIVRPRLAYVIVPYDEYSGTVGASPFEQVYREYDACLLALFEKRAAMAQFKVQYAMSIKCDRPSD</sequence>
<organism evidence="1">
    <name type="scientific">OCS116 cluster bacterium</name>
    <dbReference type="NCBI Taxonomy" id="2030921"/>
    <lineage>
        <taxon>Bacteria</taxon>
        <taxon>Pseudomonadati</taxon>
        <taxon>Pseudomonadota</taxon>
        <taxon>Alphaproteobacteria</taxon>
        <taxon>OCS116 cluster</taxon>
    </lineage>
</organism>
<accession>A0A2A4Z982</accession>
<dbReference type="AlphaFoldDB" id="A0A2A4Z982"/>
<evidence type="ECO:0000313" key="1">
    <source>
        <dbReference type="EMBL" id="PCJ03098.1"/>
    </source>
</evidence>
<gene>
    <name evidence="1" type="ORF">COB13_03945</name>
</gene>
<protein>
    <submittedName>
        <fullName evidence="1">Uncharacterized protein</fullName>
    </submittedName>
</protein>
<reference evidence="1" key="2">
    <citation type="journal article" date="2018" name="ISME J.">
        <title>A dynamic microbial community with high functional redundancy inhabits the cold, oxic subseafloor aquifer.</title>
        <authorList>
            <person name="Tully B.J."/>
            <person name="Wheat C.G."/>
            <person name="Glazer B.T."/>
            <person name="Huber J.A."/>
        </authorList>
    </citation>
    <scope>NUCLEOTIDE SEQUENCE</scope>
    <source>
        <strain evidence="1">NORP83</strain>
    </source>
</reference>
<reference key="1">
    <citation type="submission" date="2017-08" db="EMBL/GenBank/DDBJ databases">
        <title>A dynamic microbial community with high functional redundancy inhabits the cold, oxic subseafloor aquifer.</title>
        <authorList>
            <person name="Tully B.J."/>
            <person name="Wheat C.G."/>
            <person name="Glazer B.T."/>
            <person name="Huber J.A."/>
        </authorList>
    </citation>
    <scope>NUCLEOTIDE SEQUENCE [LARGE SCALE GENOMIC DNA]</scope>
</reference>
<name>A0A2A4Z982_9PROT</name>
<proteinExistence type="predicted"/>